<sequence length="86" mass="9750">MLHRHRPAGRLGTMEPLDHHAWVTELSGTGAFDDIRAENIRWSASMTTERLVGLYATFAAVRELPPERRAALLDDIAGRRTRWAAR</sequence>
<name>A0A5S4GAW6_9ACTN</name>
<dbReference type="Proteomes" id="UP000306628">
    <property type="component" value="Unassembled WGS sequence"/>
</dbReference>
<evidence type="ECO:0000313" key="1">
    <source>
        <dbReference type="EMBL" id="TMR29654.1"/>
    </source>
</evidence>
<gene>
    <name evidence="1" type="ORF">ETD85_31655</name>
</gene>
<dbReference type="AlphaFoldDB" id="A0A5S4GAW6"/>
<organism evidence="1 2">
    <name type="scientific">Nonomuraea zeae</name>
    <dbReference type="NCBI Taxonomy" id="1642303"/>
    <lineage>
        <taxon>Bacteria</taxon>
        <taxon>Bacillati</taxon>
        <taxon>Actinomycetota</taxon>
        <taxon>Actinomycetes</taxon>
        <taxon>Streptosporangiales</taxon>
        <taxon>Streptosporangiaceae</taxon>
        <taxon>Nonomuraea</taxon>
    </lineage>
</organism>
<evidence type="ECO:0000313" key="2">
    <source>
        <dbReference type="Proteomes" id="UP000306628"/>
    </source>
</evidence>
<reference evidence="1 2" key="1">
    <citation type="submission" date="2019-05" db="EMBL/GenBank/DDBJ databases">
        <title>Draft genome sequence of Nonomuraea zeae DSM 100528.</title>
        <authorList>
            <person name="Saricaoglu S."/>
            <person name="Isik K."/>
        </authorList>
    </citation>
    <scope>NUCLEOTIDE SEQUENCE [LARGE SCALE GENOMIC DNA]</scope>
    <source>
        <strain evidence="1 2">DSM 100528</strain>
    </source>
</reference>
<dbReference type="RefSeq" id="WP_138693471.1">
    <property type="nucleotide sequence ID" value="NZ_JBHSAZ010000043.1"/>
</dbReference>
<comment type="caution">
    <text evidence="1">The sequence shown here is derived from an EMBL/GenBank/DDBJ whole genome shotgun (WGS) entry which is preliminary data.</text>
</comment>
<dbReference type="EMBL" id="VCKX01000115">
    <property type="protein sequence ID" value="TMR29654.1"/>
    <property type="molecule type" value="Genomic_DNA"/>
</dbReference>
<accession>A0A5S4GAW6</accession>
<proteinExistence type="predicted"/>
<protein>
    <submittedName>
        <fullName evidence="1">Uncharacterized protein</fullName>
    </submittedName>
</protein>
<keyword evidence="2" id="KW-1185">Reference proteome</keyword>